<evidence type="ECO:0000256" key="2">
    <source>
        <dbReference type="ARBA" id="ARBA00004713"/>
    </source>
</evidence>
<organism evidence="13">
    <name type="scientific">marine sediment metagenome</name>
    <dbReference type="NCBI Taxonomy" id="412755"/>
    <lineage>
        <taxon>unclassified sequences</taxon>
        <taxon>metagenomes</taxon>
        <taxon>ecological metagenomes</taxon>
    </lineage>
</organism>
<accession>A0A0F9TEH6</accession>
<evidence type="ECO:0000256" key="3">
    <source>
        <dbReference type="ARBA" id="ARBA00022475"/>
    </source>
</evidence>
<dbReference type="GO" id="GO:0008713">
    <property type="term" value="F:ADP-heptose-lipopolysaccharide heptosyltransferase activity"/>
    <property type="evidence" value="ECO:0007669"/>
    <property type="project" value="TreeGrafter"/>
</dbReference>
<comment type="pathway">
    <text evidence="2">Bacterial outer membrane biogenesis; LPS core biosynthesis.</text>
</comment>
<keyword evidence="4" id="KW-0997">Cell inner membrane</keyword>
<evidence type="ECO:0000256" key="4">
    <source>
        <dbReference type="ARBA" id="ARBA00022519"/>
    </source>
</evidence>
<dbReference type="InterPro" id="IPR011908">
    <property type="entry name" value="LipoPS_heptosylTferase-I"/>
</dbReference>
<keyword evidence="6" id="KW-0808">Transferase</keyword>
<evidence type="ECO:0000256" key="8">
    <source>
        <dbReference type="ARBA" id="ARBA00023136"/>
    </source>
</evidence>
<evidence type="ECO:0000256" key="1">
    <source>
        <dbReference type="ARBA" id="ARBA00004515"/>
    </source>
</evidence>
<protein>
    <recommendedName>
        <fullName evidence="10">Lipopolysaccharide heptosyltransferase 1</fullName>
        <ecNumber evidence="9">2.4.99.23</ecNumber>
    </recommendedName>
    <alternativeName>
        <fullName evidence="11">ADP-heptose:lipopolysaccharide heptosyltransferase I</fullName>
    </alternativeName>
</protein>
<dbReference type="NCBIfam" id="TIGR02193">
    <property type="entry name" value="heptsyl_trn_I"/>
    <property type="match status" value="1"/>
</dbReference>
<comment type="caution">
    <text evidence="13">The sequence shown here is derived from an EMBL/GenBank/DDBJ whole genome shotgun (WGS) entry which is preliminary data.</text>
</comment>
<dbReference type="InterPro" id="IPR002201">
    <property type="entry name" value="Glyco_trans_9"/>
</dbReference>
<evidence type="ECO:0000256" key="7">
    <source>
        <dbReference type="ARBA" id="ARBA00022985"/>
    </source>
</evidence>
<reference evidence="13" key="1">
    <citation type="journal article" date="2015" name="Nature">
        <title>Complex archaea that bridge the gap between prokaryotes and eukaryotes.</title>
        <authorList>
            <person name="Spang A."/>
            <person name="Saw J.H."/>
            <person name="Jorgensen S.L."/>
            <person name="Zaremba-Niedzwiedzka K."/>
            <person name="Martijn J."/>
            <person name="Lind A.E."/>
            <person name="van Eijk R."/>
            <person name="Schleper C."/>
            <person name="Guy L."/>
            <person name="Ettema T.J."/>
        </authorList>
    </citation>
    <scope>NUCLEOTIDE SEQUENCE</scope>
</reference>
<dbReference type="Gene3D" id="3.40.50.2000">
    <property type="entry name" value="Glycogen Phosphorylase B"/>
    <property type="match status" value="2"/>
</dbReference>
<keyword evidence="8" id="KW-0472">Membrane</keyword>
<evidence type="ECO:0000256" key="11">
    <source>
        <dbReference type="ARBA" id="ARBA00044330"/>
    </source>
</evidence>
<keyword evidence="5" id="KW-0328">Glycosyltransferase</keyword>
<dbReference type="EMBL" id="LAZR01001740">
    <property type="protein sequence ID" value="KKN39863.1"/>
    <property type="molecule type" value="Genomic_DNA"/>
</dbReference>
<evidence type="ECO:0000256" key="6">
    <source>
        <dbReference type="ARBA" id="ARBA00022679"/>
    </source>
</evidence>
<evidence type="ECO:0000256" key="12">
    <source>
        <dbReference type="ARBA" id="ARBA00049201"/>
    </source>
</evidence>
<comment type="catalytic activity">
    <reaction evidence="12">
        <text>an alpha-Kdo-(2-&gt;4)-alpha-Kdo-(2-&gt;6)-lipid A + ADP-L-glycero-beta-D-manno-heptose = an L-alpha-D-Hep-(1-&gt;5)-[alpha-Kdo-(2-&gt;4)]-alpha-Kdo-(2-&gt;6)-lipid A + ADP + H(+)</text>
        <dbReference type="Rhea" id="RHEA:74067"/>
        <dbReference type="ChEBI" id="CHEBI:15378"/>
        <dbReference type="ChEBI" id="CHEBI:61506"/>
        <dbReference type="ChEBI" id="CHEBI:176431"/>
        <dbReference type="ChEBI" id="CHEBI:193068"/>
        <dbReference type="ChEBI" id="CHEBI:456216"/>
        <dbReference type="EC" id="2.4.99.23"/>
    </reaction>
</comment>
<sequence length="342" mass="38974">MDNFLIIRLSSLGDIIHTLPAFSALRKSFPEAKISWVVEDKGREILELVPGIDKIIVAHTEGWRLNRRKFWTEISRLKRELKDENQIALDFQGLAKSGFIAFISGSKKRTGFHRKNLREPLASLFYTEKLEEIPETIHVISKNLKLLTRVGIQEEQYEFPLVLPAEISEAVKVKLRKTGYDEQEKLILFNVGAAWETKRWFPEKWIELIEIMKTKEFFPLLLWGNEEEKALASQVHKKTQVPLAPFLSLQEVMALIKESSLLVSGDTFALQAACAFSRPVVGIFGPSNPQRNGPFSPHDKVAIHGMECGNCYKRKCPTIECLKKITPQEVAALSHQLLKENA</sequence>
<proteinExistence type="predicted"/>
<evidence type="ECO:0000256" key="5">
    <source>
        <dbReference type="ARBA" id="ARBA00022676"/>
    </source>
</evidence>
<dbReference type="InterPro" id="IPR051199">
    <property type="entry name" value="LPS_LOS_Heptosyltrfase"/>
</dbReference>
<evidence type="ECO:0000256" key="9">
    <source>
        <dbReference type="ARBA" id="ARBA00044041"/>
    </source>
</evidence>
<dbReference type="GO" id="GO:0009244">
    <property type="term" value="P:lipopolysaccharide core region biosynthetic process"/>
    <property type="evidence" value="ECO:0007669"/>
    <property type="project" value="InterPro"/>
</dbReference>
<dbReference type="PANTHER" id="PTHR30160:SF19">
    <property type="entry name" value="LIPOPOLYSACCHARIDE HEPTOSYLTRANSFERASE 1"/>
    <property type="match status" value="1"/>
</dbReference>
<keyword evidence="3" id="KW-1003">Cell membrane</keyword>
<gene>
    <name evidence="13" type="ORF">LCGC14_0739220</name>
</gene>
<comment type="subcellular location">
    <subcellularLocation>
        <location evidence="1">Cell inner membrane</location>
        <topology evidence="1">Peripheral membrane protein</topology>
        <orientation evidence="1">Cytoplasmic side</orientation>
    </subcellularLocation>
</comment>
<evidence type="ECO:0000313" key="13">
    <source>
        <dbReference type="EMBL" id="KKN39863.1"/>
    </source>
</evidence>
<name>A0A0F9TEH6_9ZZZZ</name>
<dbReference type="Pfam" id="PF01075">
    <property type="entry name" value="Glyco_transf_9"/>
    <property type="match status" value="1"/>
</dbReference>
<dbReference type="SUPFAM" id="SSF53756">
    <property type="entry name" value="UDP-Glycosyltransferase/glycogen phosphorylase"/>
    <property type="match status" value="1"/>
</dbReference>
<dbReference type="AlphaFoldDB" id="A0A0F9TEH6"/>
<evidence type="ECO:0000256" key="10">
    <source>
        <dbReference type="ARBA" id="ARBA00044190"/>
    </source>
</evidence>
<keyword evidence="7" id="KW-0448">Lipopolysaccharide biosynthesis</keyword>
<dbReference type="CDD" id="cd03789">
    <property type="entry name" value="GT9_LPS_heptosyltransferase"/>
    <property type="match status" value="1"/>
</dbReference>
<dbReference type="GO" id="GO:0005886">
    <property type="term" value="C:plasma membrane"/>
    <property type="evidence" value="ECO:0007669"/>
    <property type="project" value="UniProtKB-SubCell"/>
</dbReference>
<dbReference type="EC" id="2.4.99.23" evidence="9"/>
<dbReference type="GO" id="GO:0005829">
    <property type="term" value="C:cytosol"/>
    <property type="evidence" value="ECO:0007669"/>
    <property type="project" value="TreeGrafter"/>
</dbReference>
<dbReference type="PANTHER" id="PTHR30160">
    <property type="entry name" value="TETRAACYLDISACCHARIDE 4'-KINASE-RELATED"/>
    <property type="match status" value="1"/>
</dbReference>